<keyword evidence="7" id="KW-0539">Nucleus</keyword>
<dbReference type="GeneID" id="16078916"/>
<accession>F2TXN7</accession>
<evidence type="ECO:0000259" key="9">
    <source>
        <dbReference type="Pfam" id="PF21093"/>
    </source>
</evidence>
<feature type="compositionally biased region" description="Low complexity" evidence="8">
    <location>
        <begin position="1469"/>
        <end position="1482"/>
    </location>
</feature>
<proteinExistence type="predicted"/>
<dbReference type="FunCoup" id="F2TXN7">
    <property type="interactions" value="1596"/>
</dbReference>
<evidence type="ECO:0000256" key="4">
    <source>
        <dbReference type="ARBA" id="ARBA00022927"/>
    </source>
</evidence>
<evidence type="ECO:0000256" key="1">
    <source>
        <dbReference type="ARBA" id="ARBA00004567"/>
    </source>
</evidence>
<comment type="subcellular location">
    <subcellularLocation>
        <location evidence="1">Nucleus</location>
        <location evidence="1">Nuclear pore complex</location>
    </subcellularLocation>
</comment>
<reference evidence="10" key="1">
    <citation type="submission" date="2009-08" db="EMBL/GenBank/DDBJ databases">
        <title>Annotation of Salpingoeca rosetta.</title>
        <authorList>
            <consortium name="The Broad Institute Genome Sequencing Platform"/>
            <person name="Russ C."/>
            <person name="Cuomo C."/>
            <person name="Burger G."/>
            <person name="Gray M.W."/>
            <person name="Holland P.W.H."/>
            <person name="King N."/>
            <person name="Lang F.B.F."/>
            <person name="Roger A.J."/>
            <person name="Ruiz-Trillo I."/>
            <person name="Young S.K."/>
            <person name="Zeng Q."/>
            <person name="Gargeya S."/>
            <person name="Alvarado L."/>
            <person name="Berlin A."/>
            <person name="Chapman S.B."/>
            <person name="Chen Z."/>
            <person name="Freedman E."/>
            <person name="Gellesch M."/>
            <person name="Goldberg J."/>
            <person name="Griggs A."/>
            <person name="Gujja S."/>
            <person name="Heilman E."/>
            <person name="Heiman D."/>
            <person name="Howarth C."/>
            <person name="Mehta T."/>
            <person name="Neiman D."/>
            <person name="Pearson M."/>
            <person name="Roberts A."/>
            <person name="Saif S."/>
            <person name="Shea T."/>
            <person name="Shenoy N."/>
            <person name="Sisk P."/>
            <person name="Stolte C."/>
            <person name="Sykes S."/>
            <person name="White J."/>
            <person name="Yandava C."/>
            <person name="Haas B."/>
            <person name="Nusbaum C."/>
            <person name="Birren B."/>
        </authorList>
    </citation>
    <scope>NUCLEOTIDE SEQUENCE [LARGE SCALE GENOMIC DNA]</scope>
    <source>
        <strain evidence="10">ATCC 50818</strain>
    </source>
</reference>
<dbReference type="OMA" id="EENIAMR"/>
<dbReference type="STRING" id="946362.F2TXN7"/>
<evidence type="ECO:0000256" key="3">
    <source>
        <dbReference type="ARBA" id="ARBA00022816"/>
    </source>
</evidence>
<keyword evidence="2" id="KW-0813">Transport</keyword>
<dbReference type="RefSeq" id="XP_004998321.1">
    <property type="nucleotide sequence ID" value="XM_004998264.1"/>
</dbReference>
<dbReference type="PANTHER" id="PTHR31431">
    <property type="entry name" value="NUCLEOPORIN NUP188 HOMOLOG"/>
    <property type="match status" value="1"/>
</dbReference>
<dbReference type="InterPro" id="IPR048883">
    <property type="entry name" value="Nup188_N-subdom_III"/>
</dbReference>
<dbReference type="GO" id="GO:0017056">
    <property type="term" value="F:structural constituent of nuclear pore"/>
    <property type="evidence" value="ECO:0007669"/>
    <property type="project" value="InterPro"/>
</dbReference>
<evidence type="ECO:0000256" key="2">
    <source>
        <dbReference type="ARBA" id="ARBA00022448"/>
    </source>
</evidence>
<dbReference type="OrthoDB" id="102511at2759"/>
<evidence type="ECO:0000313" key="11">
    <source>
        <dbReference type="Proteomes" id="UP000007799"/>
    </source>
</evidence>
<evidence type="ECO:0000256" key="8">
    <source>
        <dbReference type="SAM" id="MobiDB-lite"/>
    </source>
</evidence>
<evidence type="ECO:0000313" key="10">
    <source>
        <dbReference type="EMBL" id="EGD76146.1"/>
    </source>
</evidence>
<keyword evidence="11" id="KW-1185">Reference proteome</keyword>
<sequence>MAAAQLWSALTTASNEDVVALFPSVKDMLVQGLTYFKPRSAASCSKLKKEVGDTATRNFLLDLSEALNLDELQTRKVFSDYAASPRLNALNEELESYIAAQLADTDRRDALFQQVCNFYFEERLHVLQCQQYLLGHSNEKDVQGLCLNVFDRKDGKQQDACFANTIKVMKSSSLDSYLAAALSPQNATDSTKKPKGSASTDVPALKGVGQKCVLFVQALRERIEQFRVVALVLQAFVPTAADVRDVCDLYDLPVLESLSGMQESGLLSRVQADYRTMLCQAKSLRVAVLLQAMQLYSFEEMVLDLVQRVREATPLDDCLLLSYFKDMKPLTAAAHKWGKQLKTLPTSSARHADAEAAADLVLLSPVLMAWAYTTRNAKAYMQDANTEAGAATNLDDLSFDDTNVRFLHTRYAQTFAAVLSKSSTPAFSVHPWEQLLQCVRVCAQGLGDVHALTSVYLRQEELLYILEGLALGIYNAIDLCLIDFPELGTFEFDQVTSLLGSVLTYLPQQASQILDQHQRHDKCPVATLLATHLASFPYRGLPVLHTLLCICRCHHRYADSGDDAAAQLVEKVTALLANVPGFTYESSTTDENKLWMRDTAAIDEEMHVRALRDFDVTFGSIVVPITAGTAGRILTQRDNNILIEWSCPHSGWFFLLQLAQDALCNGTPLVQQPVDFVETLVQVLSLLCETRSGLVALTSHLTAVTAAIGQPDDNILLNFVFSTLKSALGVEWPPLALIASCFDFLRAYADFDPACVWERLLEDGLYMSQGVATPLRGVLFNYEQREGAYPVTTAYVELIAKLFAVAHVTSEADSPVDWMPMLPMAQFLLREAFREHVAWYFKVPTDKQALAVRLLRLARLILNSYKDKTADITPQCRAMVDALAQQLLEDVLDNPHFAVTVFAHVGKGHNALEELFATWRTLEAQLTIKVLFDGLFVIHSALAAASRDSDRTSATALELLFLHRHSTAATATTAATAAGAAASTATAAVAATTGAGGSSRVRRTEHSLIFSLASLVQTTRSTDLPIVCTRILTLLCHSTARWGIASLASALGPHLPDLRDCFLRRLEDPESSASILTAIFEFLKEVAKSQPSLTRQFVDFKRKSAPKEDAKGSAKTSTVQYGERSFIPKLLQVLEGRDQWLQAEPALYLAAMELVGAIWTSQVATLLRQNAEFWKAVMFVVEDKDCTKQYTYRGGDDGDDGDGGAAAMSEQDRRRKLVVIPRCQAIALGIITLECYNAQASEKHFKAPLDIAVDFVETFELHPRIDDNETGVAALLLVSAWCDFCSTVYFPKHYSPAPSYHVLEARPATYSFLLTHMLKCIRDHMHDLSVQVQSNGKAGWTRAKYHRAIAVHLAEVLIIFSRRLDSKVHGIKADAIVELFNLMRVVLARACDYQEETTELRVHLYGALMMMLQRLHCKEKAKEDAIADACTGMFPLVWEAFLQDMRDHQMLQLTASADQALMKRKKQQQEQQQQQQQPGQQQAWGDQGKQATDQKHQKQPSTTQRALPVRDAGLTVLSVLMRRAADKSLVAQTMRENGALDLLLDVMADAIATQRNAKMAHSLMHLFVAAALSPDTAAALCSTPRVRGHGGLLSRVTQSFAVLWEQHKSTRIMDPYITKNGEVSVNEWHQLWCRFIALQGRLVQHVGHAWHCLHDAIRFLRIFDSILFSALSSFPSQRVQLQQLRQVDTMLEFLVHLGLHRDAWVKAMPALLDPSGFLALLANIYQHAVHVARSPYRCNEFVVPTTADEKDLQGKRGARPVSPLTPTSSDSEMRVQLSHLGSQCADRLLNIIVNSSTLIRLLTSRKRLSEPADVMATSSVFATELTSSTSTQPSLGTLLSSMDFARRAAAQFGGEDGEEKDKLFNLAFDNALYLFVSQALWYQLHFPDSLHPSAVVSTLKTRLRHEKRHAPTPHGATVLPPTSPVHAKPLVDIYQGEDSLYKLTCKYLDTMIRRR</sequence>
<organism evidence="11">
    <name type="scientific">Salpingoeca rosetta (strain ATCC 50818 / BSB-021)</name>
    <dbReference type="NCBI Taxonomy" id="946362"/>
    <lineage>
        <taxon>Eukaryota</taxon>
        <taxon>Choanoflagellata</taxon>
        <taxon>Craspedida</taxon>
        <taxon>Salpingoecidae</taxon>
        <taxon>Salpingoeca</taxon>
    </lineage>
</organism>
<dbReference type="PANTHER" id="PTHR31431:SF1">
    <property type="entry name" value="NUCLEOPORIN NUP188"/>
    <property type="match status" value="1"/>
</dbReference>
<dbReference type="EMBL" id="GL832956">
    <property type="protein sequence ID" value="EGD76146.1"/>
    <property type="molecule type" value="Genomic_DNA"/>
</dbReference>
<keyword evidence="4" id="KW-0653">Protein transport</keyword>
<keyword evidence="5" id="KW-0811">Translocation</keyword>
<dbReference type="GO" id="GO:0051028">
    <property type="term" value="P:mRNA transport"/>
    <property type="evidence" value="ECO:0007669"/>
    <property type="project" value="UniProtKB-KW"/>
</dbReference>
<dbReference type="Proteomes" id="UP000007799">
    <property type="component" value="Unassembled WGS sequence"/>
</dbReference>
<protein>
    <recommendedName>
        <fullName evidence="9">Nucleoporin Nup188 N-terminal subdomain III domain-containing protein</fullName>
    </recommendedName>
</protein>
<dbReference type="KEGG" id="sre:PTSG_00853"/>
<gene>
    <name evidence="10" type="ORF">PTSG_00853</name>
</gene>
<evidence type="ECO:0000256" key="7">
    <source>
        <dbReference type="ARBA" id="ARBA00023242"/>
    </source>
</evidence>
<dbReference type="GO" id="GO:0044611">
    <property type="term" value="C:nuclear pore inner ring"/>
    <property type="evidence" value="ECO:0007669"/>
    <property type="project" value="TreeGrafter"/>
</dbReference>
<keyword evidence="6" id="KW-0906">Nuclear pore complex</keyword>
<dbReference type="eggNOG" id="KOG4833">
    <property type="taxonomic scope" value="Eukaryota"/>
</dbReference>
<evidence type="ECO:0000256" key="5">
    <source>
        <dbReference type="ARBA" id="ARBA00023010"/>
    </source>
</evidence>
<dbReference type="InParanoid" id="F2TXN7"/>
<evidence type="ECO:0000256" key="6">
    <source>
        <dbReference type="ARBA" id="ARBA00023132"/>
    </source>
</evidence>
<keyword evidence="3" id="KW-0509">mRNA transport</keyword>
<dbReference type="Pfam" id="PF21093">
    <property type="entry name" value="Nup188_N-subdom_III"/>
    <property type="match status" value="1"/>
</dbReference>
<dbReference type="GO" id="GO:0006405">
    <property type="term" value="P:RNA export from nucleus"/>
    <property type="evidence" value="ECO:0007669"/>
    <property type="project" value="TreeGrafter"/>
</dbReference>
<dbReference type="InterPro" id="IPR044840">
    <property type="entry name" value="Nup188"/>
</dbReference>
<name>F2TXN7_SALR5</name>
<feature type="domain" description="Nucleoporin Nup188 N-terminal subdomain III" evidence="9">
    <location>
        <begin position="643"/>
        <end position="891"/>
    </location>
</feature>
<dbReference type="GO" id="GO:0006606">
    <property type="term" value="P:protein import into nucleus"/>
    <property type="evidence" value="ECO:0007669"/>
    <property type="project" value="TreeGrafter"/>
</dbReference>
<feature type="region of interest" description="Disordered" evidence="8">
    <location>
        <begin position="1462"/>
        <end position="1507"/>
    </location>
</feature>